<dbReference type="InterPro" id="IPR023996">
    <property type="entry name" value="TonB-dep_OMP_SusC/RagA"/>
</dbReference>
<feature type="signal peptide" evidence="8">
    <location>
        <begin position="1"/>
        <end position="20"/>
    </location>
</feature>
<dbReference type="Gene3D" id="2.40.170.20">
    <property type="entry name" value="TonB-dependent receptor, beta-barrel domain"/>
    <property type="match status" value="1"/>
</dbReference>
<evidence type="ECO:0000313" key="11">
    <source>
        <dbReference type="Proteomes" id="UP001250656"/>
    </source>
</evidence>
<dbReference type="NCBIfam" id="TIGR04057">
    <property type="entry name" value="SusC_RagA_signa"/>
    <property type="match status" value="1"/>
</dbReference>
<keyword evidence="3 7" id="KW-1134">Transmembrane beta strand</keyword>
<keyword evidence="8" id="KW-0732">Signal</keyword>
<dbReference type="SUPFAM" id="SSF49464">
    <property type="entry name" value="Carboxypeptidase regulatory domain-like"/>
    <property type="match status" value="1"/>
</dbReference>
<dbReference type="NCBIfam" id="TIGR04056">
    <property type="entry name" value="OMP_RagA_SusC"/>
    <property type="match status" value="1"/>
</dbReference>
<dbReference type="SUPFAM" id="SSF56935">
    <property type="entry name" value="Porins"/>
    <property type="match status" value="1"/>
</dbReference>
<dbReference type="InterPro" id="IPR037066">
    <property type="entry name" value="Plug_dom_sf"/>
</dbReference>
<dbReference type="PROSITE" id="PS52016">
    <property type="entry name" value="TONB_DEPENDENT_REC_3"/>
    <property type="match status" value="1"/>
</dbReference>
<dbReference type="Proteomes" id="UP001250656">
    <property type="component" value="Unassembled WGS sequence"/>
</dbReference>
<proteinExistence type="inferred from homology"/>
<evidence type="ECO:0000256" key="3">
    <source>
        <dbReference type="ARBA" id="ARBA00022452"/>
    </source>
</evidence>
<evidence type="ECO:0000256" key="6">
    <source>
        <dbReference type="ARBA" id="ARBA00023237"/>
    </source>
</evidence>
<evidence type="ECO:0000313" key="10">
    <source>
        <dbReference type="EMBL" id="MDT7830096.1"/>
    </source>
</evidence>
<comment type="subcellular location">
    <subcellularLocation>
        <location evidence="1 7">Cell outer membrane</location>
        <topology evidence="1 7">Multi-pass membrane protein</topology>
    </subcellularLocation>
</comment>
<dbReference type="RefSeq" id="WP_314016351.1">
    <property type="nucleotide sequence ID" value="NZ_JAVTTP010000001.1"/>
</dbReference>
<dbReference type="Gene3D" id="2.170.130.10">
    <property type="entry name" value="TonB-dependent receptor, plug domain"/>
    <property type="match status" value="1"/>
</dbReference>
<evidence type="ECO:0000256" key="8">
    <source>
        <dbReference type="SAM" id="SignalP"/>
    </source>
</evidence>
<keyword evidence="4 7" id="KW-0812">Transmembrane</keyword>
<evidence type="ECO:0000256" key="4">
    <source>
        <dbReference type="ARBA" id="ARBA00022692"/>
    </source>
</evidence>
<dbReference type="InterPro" id="IPR023997">
    <property type="entry name" value="TonB-dep_OMP_SusC/RagA_CS"/>
</dbReference>
<gene>
    <name evidence="10" type="ORF">RQM65_15620</name>
</gene>
<dbReference type="EMBL" id="JAVTTP010000001">
    <property type="protein sequence ID" value="MDT7830096.1"/>
    <property type="molecule type" value="Genomic_DNA"/>
</dbReference>
<dbReference type="Pfam" id="PF07715">
    <property type="entry name" value="Plug"/>
    <property type="match status" value="1"/>
</dbReference>
<evidence type="ECO:0000256" key="7">
    <source>
        <dbReference type="PROSITE-ProRule" id="PRU01360"/>
    </source>
</evidence>
<keyword evidence="11" id="KW-1185">Reference proteome</keyword>
<evidence type="ECO:0000256" key="1">
    <source>
        <dbReference type="ARBA" id="ARBA00004571"/>
    </source>
</evidence>
<organism evidence="10 11">
    <name type="scientific">Pricia mediterranea</name>
    <dbReference type="NCBI Taxonomy" id="3076079"/>
    <lineage>
        <taxon>Bacteria</taxon>
        <taxon>Pseudomonadati</taxon>
        <taxon>Bacteroidota</taxon>
        <taxon>Flavobacteriia</taxon>
        <taxon>Flavobacteriales</taxon>
        <taxon>Flavobacteriaceae</taxon>
        <taxon>Pricia</taxon>
    </lineage>
</organism>
<accession>A0ABU3L8M1</accession>
<evidence type="ECO:0000256" key="5">
    <source>
        <dbReference type="ARBA" id="ARBA00023136"/>
    </source>
</evidence>
<comment type="similarity">
    <text evidence="7">Belongs to the TonB-dependent receptor family.</text>
</comment>
<reference evidence="10 11" key="1">
    <citation type="submission" date="2023-09" db="EMBL/GenBank/DDBJ databases">
        <title>Novel taxa isolated from Blanes Bay.</title>
        <authorList>
            <person name="Rey-Velasco X."/>
            <person name="Lucena T."/>
        </authorList>
    </citation>
    <scope>NUCLEOTIDE SEQUENCE [LARGE SCALE GENOMIC DNA]</scope>
    <source>
        <strain evidence="10 11">S334</strain>
    </source>
</reference>
<evidence type="ECO:0000256" key="2">
    <source>
        <dbReference type="ARBA" id="ARBA00022448"/>
    </source>
</evidence>
<dbReference type="InterPro" id="IPR036942">
    <property type="entry name" value="Beta-barrel_TonB_sf"/>
</dbReference>
<feature type="chain" id="PRO_5047140450" evidence="8">
    <location>
        <begin position="21"/>
        <end position="1007"/>
    </location>
</feature>
<dbReference type="Gene3D" id="2.60.40.1120">
    <property type="entry name" value="Carboxypeptidase-like, regulatory domain"/>
    <property type="match status" value="1"/>
</dbReference>
<keyword evidence="5 7" id="KW-0472">Membrane</keyword>
<sequence length="1007" mass="110356">MTRKLLLFFALLLGTFPLMAQEKTITGTVTAASDGTPLPGVNVLVQGTTNGTQTDFDGNYTIEAADGDILVFSYIGTRSQNIAVGDSDTVDVVMVEDASQLDEVVVTALGIKRDEKTLTYAQQTVRSDELTKTRDPNFMNSISGKAAGVEIKKSSSGAGGSTKIVLRGNKSLSGDSSPLFVVDGVPMANNKGGQPGMWGGTDGGDGLSAINPDDIESISILRGANAAVLYGSQGANGVVMITTKQGVAGKTTVSLNTGYSFEHYQELPDLQFKYGAIGTAKESWSPTPGDYASEYVENFFQTGHNFNNSVSISGGNDKTTAYFSYANITSSGITPQNKYKKNNFTFKQSTKFFNDKVTISSGVIMGIEETKNRLPAGYYLNPLTGLYMFPRNRNFYDFKDNYQVFNSDRNLMAQNWFVEDHHQSNPYWIINKQPRVDDTKRIIANATVKWDILDNLNVQVRGNYDYAAEKREQQHAATSNGTNVHPNGAWNYHKFEDQLAYTDVLLSYNTDFSENISFNAVLGASYQKTKYGVGVSVGTGTLGLLYPNEYLFQNLPTNVPVNSTIDEEISKQGAFLNAQLGYKEMLFLDISGRNDWASTLALTGNDSYFYPAFGLTAILSEMFDMGNAVSFAKLRSSYTQVANEVPYNRIFPQHNISANGGVNRNTQAPFTDGKPEIITSLEYGADFRFFQNRLGLDFTYYSLTSTDQFIEVPLDASDPLSQGIYTSRFINAGEITNKGVELTLSATPVRNDNFQWVTAFNFAKNKNEIVDIGPDDEREINLGSSEGYASKLVEGGAFNDLYVFKFLRDDQGRIIFEDGSPRKTELRELIGNLDADWSLGWNNNVTFGRLNFGMLINAKIGGNVFSQTESMLDGAGVSQRTADARDAGGVAVNGVDQASGSAITTVDAETWYRAIGDRNGVGEAYVYDRTNINLSQLSLGYDINVEKMNLPIQGATLSFIANNLLFIYKDAPFDPELAMSTSRNAQGLDNFNLPSTATYGFNLKVNF</sequence>
<comment type="caution">
    <text evidence="10">The sequence shown here is derived from an EMBL/GenBank/DDBJ whole genome shotgun (WGS) entry which is preliminary data.</text>
</comment>
<protein>
    <submittedName>
        <fullName evidence="10">SusC/RagA family TonB-linked outer membrane protein</fullName>
    </submittedName>
</protein>
<keyword evidence="2 7" id="KW-0813">Transport</keyword>
<dbReference type="InterPro" id="IPR039426">
    <property type="entry name" value="TonB-dep_rcpt-like"/>
</dbReference>
<keyword evidence="6 7" id="KW-0998">Cell outer membrane</keyword>
<name>A0ABU3L8M1_9FLAO</name>
<evidence type="ECO:0000259" key="9">
    <source>
        <dbReference type="Pfam" id="PF07715"/>
    </source>
</evidence>
<feature type="domain" description="TonB-dependent receptor plug" evidence="9">
    <location>
        <begin position="116"/>
        <end position="238"/>
    </location>
</feature>
<dbReference type="InterPro" id="IPR008969">
    <property type="entry name" value="CarboxyPept-like_regulatory"/>
</dbReference>
<dbReference type="Pfam" id="PF13715">
    <property type="entry name" value="CarbopepD_reg_2"/>
    <property type="match status" value="1"/>
</dbReference>
<dbReference type="InterPro" id="IPR012910">
    <property type="entry name" value="Plug_dom"/>
</dbReference>